<dbReference type="EMBL" id="RCMI01001401">
    <property type="protein sequence ID" value="KAG2885624.1"/>
    <property type="molecule type" value="Genomic_DNA"/>
</dbReference>
<reference evidence="2" key="2">
    <citation type="submission" date="2018-10" db="EMBL/GenBank/DDBJ databases">
        <title>Effector identification in a new, highly contiguous assembly of the strawberry crown rot pathogen Phytophthora cactorum.</title>
        <authorList>
            <person name="Armitage A.D."/>
            <person name="Nellist C.F."/>
            <person name="Bates H."/>
            <person name="Vickerstaff R.J."/>
            <person name="Harrison R.J."/>
        </authorList>
    </citation>
    <scope>NUCLEOTIDE SEQUENCE</scope>
    <source>
        <strain evidence="2">15-7</strain>
        <strain evidence="3">4032</strain>
        <strain evidence="4">4040</strain>
        <strain evidence="5">P415</strain>
        <strain evidence="6">P421</strain>
    </source>
</reference>
<dbReference type="EMBL" id="RCMK01000540">
    <property type="protein sequence ID" value="KAG2923091.1"/>
    <property type="molecule type" value="Genomic_DNA"/>
</dbReference>
<gene>
    <name evidence="7" type="ORF">JG687_00014852</name>
    <name evidence="8" type="ORF">PC110_g7497</name>
    <name evidence="2" type="ORF">PC113_g6983</name>
    <name evidence="3" type="ORF">PC115_g20945</name>
    <name evidence="4" type="ORF">PC117_g15809</name>
    <name evidence="5" type="ORF">PC118_g18059</name>
    <name evidence="6" type="ORF">PC129_g5325</name>
</gene>
<dbReference type="EMBL" id="RCML01000866">
    <property type="protein sequence ID" value="KAG2968362.1"/>
    <property type="molecule type" value="Genomic_DNA"/>
</dbReference>
<keyword evidence="9" id="KW-1185">Reference proteome</keyword>
<evidence type="ECO:0000313" key="5">
    <source>
        <dbReference type="EMBL" id="KAG2968362.1"/>
    </source>
</evidence>
<dbReference type="Proteomes" id="UP000736787">
    <property type="component" value="Unassembled WGS sequence"/>
</dbReference>
<evidence type="ECO:0000313" key="3">
    <source>
        <dbReference type="EMBL" id="KAG2885624.1"/>
    </source>
</evidence>
<evidence type="ECO:0000313" key="4">
    <source>
        <dbReference type="EMBL" id="KAG2923091.1"/>
    </source>
</evidence>
<organism evidence="8 9">
    <name type="scientific">Phytophthora cactorum</name>
    <dbReference type="NCBI Taxonomy" id="29920"/>
    <lineage>
        <taxon>Eukaryota</taxon>
        <taxon>Sar</taxon>
        <taxon>Stramenopiles</taxon>
        <taxon>Oomycota</taxon>
        <taxon>Peronosporomycetes</taxon>
        <taxon>Peronosporales</taxon>
        <taxon>Peronosporaceae</taxon>
        <taxon>Phytophthora</taxon>
    </lineage>
</organism>
<dbReference type="Proteomes" id="UP000697107">
    <property type="component" value="Unassembled WGS sequence"/>
</dbReference>
<dbReference type="AlphaFoldDB" id="A0A329SHF9"/>
<evidence type="ECO:0000313" key="7">
    <source>
        <dbReference type="EMBL" id="KAG6949454.1"/>
    </source>
</evidence>
<evidence type="ECO:0000313" key="9">
    <source>
        <dbReference type="Proteomes" id="UP000251314"/>
    </source>
</evidence>
<evidence type="ECO:0000256" key="1">
    <source>
        <dbReference type="SAM" id="MobiDB-lite"/>
    </source>
</evidence>
<dbReference type="VEuPathDB" id="FungiDB:PC110_g7497"/>
<evidence type="ECO:0000313" key="6">
    <source>
        <dbReference type="EMBL" id="KAG3223989.1"/>
    </source>
</evidence>
<reference evidence="7" key="3">
    <citation type="submission" date="2021-01" db="EMBL/GenBank/DDBJ databases">
        <title>Phytophthora aleatoria, a newly-described species from Pinus radiata is distinct from Phytophthora cactorum isolates based on comparative genomics.</title>
        <authorList>
            <person name="Mcdougal R."/>
            <person name="Panda P."/>
            <person name="Williams N."/>
            <person name="Studholme D.J."/>
        </authorList>
    </citation>
    <scope>NUCLEOTIDE SEQUENCE</scope>
    <source>
        <strain evidence="7">NZFS 3830</strain>
    </source>
</reference>
<dbReference type="EMBL" id="RCMV01000126">
    <property type="protein sequence ID" value="KAG3223989.1"/>
    <property type="molecule type" value="Genomic_DNA"/>
</dbReference>
<evidence type="ECO:0000313" key="8">
    <source>
        <dbReference type="EMBL" id="RAW36227.1"/>
    </source>
</evidence>
<sequence length="211" mass="23335">MAADLVDRIRAAVLRQQEEAVHNYFTRVDDMHDFLTDHAPSPGVEITVKMVCLASERLTGNNGTRVTLIDYLSHGNFESLSIDLSELKAINRKPFVAQVTVWDAKKRIGSPRLNPTQFRPGTVYEFKQVHNVGFYAEVPKGSVQMEECVAGRVIQKAPPTLKRKGEHVPSGRKGKARALAFHVTEEEKDGELDAGGASITPRTRGTVATRV</sequence>
<dbReference type="Proteomes" id="UP000735874">
    <property type="component" value="Unassembled WGS sequence"/>
</dbReference>
<protein>
    <submittedName>
        <fullName evidence="8">Uncharacterized protein</fullName>
    </submittedName>
</protein>
<dbReference type="OrthoDB" id="90563at2759"/>
<comment type="caution">
    <text evidence="8">The sequence shown here is derived from an EMBL/GenBank/DDBJ whole genome shotgun (WGS) entry which is preliminary data.</text>
</comment>
<dbReference type="EMBL" id="JAENGZ010001249">
    <property type="protein sequence ID" value="KAG6949454.1"/>
    <property type="molecule type" value="Genomic_DNA"/>
</dbReference>
<feature type="region of interest" description="Disordered" evidence="1">
    <location>
        <begin position="190"/>
        <end position="211"/>
    </location>
</feature>
<evidence type="ECO:0000313" key="2">
    <source>
        <dbReference type="EMBL" id="KAG2861656.1"/>
    </source>
</evidence>
<dbReference type="Proteomes" id="UP000774804">
    <property type="component" value="Unassembled WGS sequence"/>
</dbReference>
<name>A0A329SHF9_9STRA</name>
<proteinExistence type="predicted"/>
<dbReference type="EMBL" id="MJFZ01000145">
    <property type="protein sequence ID" value="RAW36227.1"/>
    <property type="molecule type" value="Genomic_DNA"/>
</dbReference>
<dbReference type="Proteomes" id="UP000251314">
    <property type="component" value="Unassembled WGS sequence"/>
</dbReference>
<dbReference type="EMBL" id="RCMG01000148">
    <property type="protein sequence ID" value="KAG2861656.1"/>
    <property type="molecule type" value="Genomic_DNA"/>
</dbReference>
<reference evidence="8 9" key="1">
    <citation type="submission" date="2018-01" db="EMBL/GenBank/DDBJ databases">
        <title>Draft genome of the strawberry crown rot pathogen Phytophthora cactorum.</title>
        <authorList>
            <person name="Armitage A.D."/>
            <person name="Lysoe E."/>
            <person name="Nellist C.F."/>
            <person name="Harrison R.J."/>
            <person name="Brurberg M.B."/>
        </authorList>
    </citation>
    <scope>NUCLEOTIDE SEQUENCE [LARGE SCALE GENOMIC DNA]</scope>
    <source>
        <strain evidence="8 9">10300</strain>
    </source>
</reference>
<accession>A0A329SHF9</accession>
<dbReference type="Proteomes" id="UP000688947">
    <property type="component" value="Unassembled WGS sequence"/>
</dbReference>
<dbReference type="Proteomes" id="UP000760860">
    <property type="component" value="Unassembled WGS sequence"/>
</dbReference>